<dbReference type="AlphaFoldDB" id="A0A1H9WB44"/>
<gene>
    <name evidence="2" type="ORF">SAMN05444126_13117</name>
</gene>
<evidence type="ECO:0000313" key="2">
    <source>
        <dbReference type="EMBL" id="SES31044.1"/>
    </source>
</evidence>
<feature type="transmembrane region" description="Helical" evidence="1">
    <location>
        <begin position="66"/>
        <end position="83"/>
    </location>
</feature>
<accession>A0A1H9WB44</accession>
<keyword evidence="1" id="KW-0812">Transmembrane</keyword>
<sequence length="86" mass="9699">MAATWIIGNVSIGAGAIIAFFYLLFSLFWANPLLTPWYLVFILTVFIVFNIVFIPKHTVFHWGRSLLLMIGSAFLTYALHLLVHAG</sequence>
<keyword evidence="1" id="KW-1133">Transmembrane helix</keyword>
<comment type="caution">
    <text evidence="2">The sequence shown here is derived from an EMBL/GenBank/DDBJ whole genome shotgun (WGS) entry which is preliminary data.</text>
</comment>
<protein>
    <submittedName>
        <fullName evidence="2">Uncharacterized protein</fullName>
    </submittedName>
</protein>
<evidence type="ECO:0000313" key="3">
    <source>
        <dbReference type="Proteomes" id="UP000199318"/>
    </source>
</evidence>
<dbReference type="OrthoDB" id="9958349at2"/>
<keyword evidence="1" id="KW-0472">Membrane</keyword>
<dbReference type="RefSeq" id="WP_093074577.1">
    <property type="nucleotide sequence ID" value="NZ_FOGV01000031.1"/>
</dbReference>
<dbReference type="Proteomes" id="UP000199318">
    <property type="component" value="Unassembled WGS sequence"/>
</dbReference>
<feature type="transmembrane region" description="Helical" evidence="1">
    <location>
        <begin position="36"/>
        <end position="54"/>
    </location>
</feature>
<keyword evidence="3" id="KW-1185">Reference proteome</keyword>
<organism evidence="2 3">
    <name type="scientific">Salisediminibacterium halotolerans</name>
    <dbReference type="NCBI Taxonomy" id="517425"/>
    <lineage>
        <taxon>Bacteria</taxon>
        <taxon>Bacillati</taxon>
        <taxon>Bacillota</taxon>
        <taxon>Bacilli</taxon>
        <taxon>Bacillales</taxon>
        <taxon>Bacillaceae</taxon>
        <taxon>Salisediminibacterium</taxon>
    </lineage>
</organism>
<reference evidence="3" key="1">
    <citation type="submission" date="2016-10" db="EMBL/GenBank/DDBJ databases">
        <authorList>
            <person name="de Groot N.N."/>
        </authorList>
    </citation>
    <scope>NUCLEOTIDE SEQUENCE [LARGE SCALE GENOMIC DNA]</scope>
    <source>
        <strain evidence="3">10nlg</strain>
    </source>
</reference>
<dbReference type="EMBL" id="FOGV01000031">
    <property type="protein sequence ID" value="SES31044.1"/>
    <property type="molecule type" value="Genomic_DNA"/>
</dbReference>
<evidence type="ECO:0000256" key="1">
    <source>
        <dbReference type="SAM" id="Phobius"/>
    </source>
</evidence>
<proteinExistence type="predicted"/>
<feature type="transmembrane region" description="Helical" evidence="1">
    <location>
        <begin position="12"/>
        <end position="30"/>
    </location>
</feature>
<name>A0A1H9WB44_9BACI</name>